<keyword evidence="10" id="KW-1185">Reference proteome</keyword>
<dbReference type="CDD" id="cd08071">
    <property type="entry name" value="MPN_DUF2466"/>
    <property type="match status" value="1"/>
</dbReference>
<dbReference type="GO" id="GO:0008237">
    <property type="term" value="F:metallopeptidase activity"/>
    <property type="evidence" value="ECO:0007669"/>
    <property type="project" value="UniProtKB-KW"/>
</dbReference>
<dbReference type="EMBL" id="QXHD01000004">
    <property type="protein sequence ID" value="NEZ60634.1"/>
    <property type="molecule type" value="Genomic_DNA"/>
</dbReference>
<evidence type="ECO:0000256" key="7">
    <source>
        <dbReference type="RuleBase" id="RU003797"/>
    </source>
</evidence>
<keyword evidence="6" id="KW-0482">Metalloprotease</keyword>
<evidence type="ECO:0000256" key="3">
    <source>
        <dbReference type="ARBA" id="ARBA00022723"/>
    </source>
</evidence>
<evidence type="ECO:0000313" key="10">
    <source>
        <dbReference type="Proteomes" id="UP000481033"/>
    </source>
</evidence>
<evidence type="ECO:0000256" key="1">
    <source>
        <dbReference type="ARBA" id="ARBA00010243"/>
    </source>
</evidence>
<keyword evidence="3" id="KW-0479">Metal-binding</keyword>
<dbReference type="RefSeq" id="WP_163703034.1">
    <property type="nucleotide sequence ID" value="NZ_QXHD01000004.1"/>
</dbReference>
<accession>A0A6M0RWM6</accession>
<comment type="similarity">
    <text evidence="1 7">Belongs to the UPF0758 family.</text>
</comment>
<keyword evidence="4" id="KW-0378">Hydrolase</keyword>
<dbReference type="InterPro" id="IPR046778">
    <property type="entry name" value="UPF0758_N"/>
</dbReference>
<protein>
    <submittedName>
        <fullName evidence="9">JAB domain-containing protein</fullName>
    </submittedName>
</protein>
<dbReference type="PROSITE" id="PS50249">
    <property type="entry name" value="MPN"/>
    <property type="match status" value="1"/>
</dbReference>
<dbReference type="GO" id="GO:0046872">
    <property type="term" value="F:metal ion binding"/>
    <property type="evidence" value="ECO:0007669"/>
    <property type="project" value="UniProtKB-KW"/>
</dbReference>
<dbReference type="InterPro" id="IPR025657">
    <property type="entry name" value="RadC_JAB"/>
</dbReference>
<evidence type="ECO:0000256" key="2">
    <source>
        <dbReference type="ARBA" id="ARBA00022670"/>
    </source>
</evidence>
<evidence type="ECO:0000256" key="5">
    <source>
        <dbReference type="ARBA" id="ARBA00022833"/>
    </source>
</evidence>
<name>A0A6M0RWM6_9CYAN</name>
<dbReference type="PANTHER" id="PTHR30471:SF3">
    <property type="entry name" value="UPF0758 PROTEIN YEES-RELATED"/>
    <property type="match status" value="1"/>
</dbReference>
<evidence type="ECO:0000256" key="6">
    <source>
        <dbReference type="ARBA" id="ARBA00023049"/>
    </source>
</evidence>
<reference evidence="9 10" key="1">
    <citation type="journal article" date="2020" name="Microb. Ecol.">
        <title>Ecogenomics of the Marine Benthic Filamentous Cyanobacterium Adonisia.</title>
        <authorList>
            <person name="Walter J.M."/>
            <person name="Coutinho F.H."/>
            <person name="Leomil L."/>
            <person name="Hargreaves P.I."/>
            <person name="Campeao M.E."/>
            <person name="Vieira V.V."/>
            <person name="Silva B.S."/>
            <person name="Fistarol G.O."/>
            <person name="Salomon P.S."/>
            <person name="Sawabe T."/>
            <person name="Mino S."/>
            <person name="Hosokawa M."/>
            <person name="Miyashita H."/>
            <person name="Maruyama F."/>
            <person name="van Verk M.C."/>
            <person name="Dutilh B.E."/>
            <person name="Thompson C.C."/>
            <person name="Thompson F.L."/>
        </authorList>
    </citation>
    <scope>NUCLEOTIDE SEQUENCE [LARGE SCALE GENOMIC DNA]</scope>
    <source>
        <strain evidence="9 10">CCMR0081</strain>
    </source>
</reference>
<dbReference type="InterPro" id="IPR037518">
    <property type="entry name" value="MPN"/>
</dbReference>
<evidence type="ECO:0000313" key="9">
    <source>
        <dbReference type="EMBL" id="NEZ60634.1"/>
    </source>
</evidence>
<evidence type="ECO:0000256" key="4">
    <source>
        <dbReference type="ARBA" id="ARBA00022801"/>
    </source>
</evidence>
<dbReference type="Pfam" id="PF20582">
    <property type="entry name" value="UPF0758_N"/>
    <property type="match status" value="1"/>
</dbReference>
<dbReference type="NCBIfam" id="TIGR00608">
    <property type="entry name" value="radc"/>
    <property type="match status" value="1"/>
</dbReference>
<evidence type="ECO:0000259" key="8">
    <source>
        <dbReference type="PROSITE" id="PS50249"/>
    </source>
</evidence>
<dbReference type="Pfam" id="PF04002">
    <property type="entry name" value="RadC"/>
    <property type="match status" value="1"/>
</dbReference>
<dbReference type="PROSITE" id="PS01302">
    <property type="entry name" value="UPF0758"/>
    <property type="match status" value="1"/>
</dbReference>
<dbReference type="PANTHER" id="PTHR30471">
    <property type="entry name" value="DNA REPAIR PROTEIN RADC"/>
    <property type="match status" value="1"/>
</dbReference>
<dbReference type="GO" id="GO:0006508">
    <property type="term" value="P:proteolysis"/>
    <property type="evidence" value="ECO:0007669"/>
    <property type="project" value="UniProtKB-KW"/>
</dbReference>
<feature type="domain" description="MPN" evidence="8">
    <location>
        <begin position="126"/>
        <end position="249"/>
    </location>
</feature>
<gene>
    <name evidence="9" type="ORF">DXZ20_34340</name>
</gene>
<dbReference type="InterPro" id="IPR001405">
    <property type="entry name" value="UPF0758"/>
</dbReference>
<comment type="caution">
    <text evidence="9">The sequence shown here is derived from an EMBL/GenBank/DDBJ whole genome shotgun (WGS) entry which is preliminary data.</text>
</comment>
<sequence>MTLTCDRSQEQIHKRYNLRVKDMPTEQRPRERLMAYGAKNLTLAELLAILLGTGVSRGHKLSAVNLGQCILNELAQDSATALDALRTVTPQELMTISGVGEAKAAAILAALELGKRVLQNRPADRTIVDDPAVAAAALSQDLMWQSQERFAIALLDVKHRLLGTKIISLGTATETLAHPREIFREVIKQGATRVIVAHNHPSGILEPSDADLALTRQLLEGANILGIPLLDHLILGNGDFVSLRQTTELWNTQAE</sequence>
<dbReference type="NCBIfam" id="NF000642">
    <property type="entry name" value="PRK00024.1"/>
    <property type="match status" value="1"/>
</dbReference>
<keyword evidence="2" id="KW-0645">Protease</keyword>
<organism evidence="9 10">
    <name type="scientific">Adonisia turfae CCMR0081</name>
    <dbReference type="NCBI Taxonomy" id="2292702"/>
    <lineage>
        <taxon>Bacteria</taxon>
        <taxon>Bacillati</taxon>
        <taxon>Cyanobacteriota</taxon>
        <taxon>Adonisia</taxon>
        <taxon>Adonisia turfae</taxon>
    </lineage>
</organism>
<proteinExistence type="inferred from homology"/>
<keyword evidence="5" id="KW-0862">Zinc</keyword>
<dbReference type="Proteomes" id="UP000481033">
    <property type="component" value="Unassembled WGS sequence"/>
</dbReference>
<dbReference type="AlphaFoldDB" id="A0A6M0RWM6"/>
<dbReference type="Gene3D" id="3.40.140.10">
    <property type="entry name" value="Cytidine Deaminase, domain 2"/>
    <property type="match status" value="1"/>
</dbReference>
<dbReference type="InterPro" id="IPR020891">
    <property type="entry name" value="UPF0758_CS"/>
</dbReference>